<dbReference type="STRING" id="1246626.BleG1_1764"/>
<feature type="transmembrane region" description="Helical" evidence="1">
    <location>
        <begin position="319"/>
        <end position="342"/>
    </location>
</feature>
<keyword evidence="1" id="KW-1133">Transmembrane helix</keyword>
<dbReference type="AlphaFoldDB" id="A0A060LVW3"/>
<evidence type="ECO:0000313" key="3">
    <source>
        <dbReference type="EMBL" id="AIC94342.1"/>
    </source>
</evidence>
<protein>
    <recommendedName>
        <fullName evidence="2">Uncharacterized protein YyaB-like PH domain-containing protein</fullName>
    </recommendedName>
</protein>
<dbReference type="eggNOG" id="ENOG5032W98">
    <property type="taxonomic scope" value="Bacteria"/>
</dbReference>
<dbReference type="HOGENOM" id="CLU_638820_0_0_9"/>
<proteinExistence type="predicted"/>
<dbReference type="RefSeq" id="WP_038479589.1">
    <property type="nucleotide sequence ID" value="NZ_CP003923.1"/>
</dbReference>
<reference evidence="3 4" key="1">
    <citation type="journal article" date="2014" name="Gene">
        <title>A comparative genomic analysis of the alkalitolerant soil bacterium Bacillus lehensis G1.</title>
        <authorList>
            <person name="Noor Y.M."/>
            <person name="Samsulrizal N.H."/>
            <person name="Jema'on N.A."/>
            <person name="Low K.O."/>
            <person name="Ramli A.N."/>
            <person name="Alias N.I."/>
            <person name="Damis S.I."/>
            <person name="Fuzi S.F."/>
            <person name="Isa M.N."/>
            <person name="Murad A.M."/>
            <person name="Raih M.F."/>
            <person name="Bakar F.D."/>
            <person name="Najimudin N."/>
            <person name="Mahadi N.M."/>
            <person name="Illias R.M."/>
        </authorList>
    </citation>
    <scope>NUCLEOTIDE SEQUENCE [LARGE SCALE GENOMIC DNA]</scope>
    <source>
        <strain evidence="3 4">G1</strain>
    </source>
</reference>
<keyword evidence="4" id="KW-1185">Reference proteome</keyword>
<dbReference type="EMBL" id="CP003923">
    <property type="protein sequence ID" value="AIC94342.1"/>
    <property type="molecule type" value="Genomic_DNA"/>
</dbReference>
<dbReference type="KEGG" id="ble:BleG1_1764"/>
<dbReference type="InterPro" id="IPR009589">
    <property type="entry name" value="PH_YyaB-like"/>
</dbReference>
<organism evidence="3 4">
    <name type="scientific">Shouchella lehensis G1</name>
    <dbReference type="NCBI Taxonomy" id="1246626"/>
    <lineage>
        <taxon>Bacteria</taxon>
        <taxon>Bacillati</taxon>
        <taxon>Bacillota</taxon>
        <taxon>Bacilli</taxon>
        <taxon>Bacillales</taxon>
        <taxon>Bacillaceae</taxon>
        <taxon>Shouchella</taxon>
    </lineage>
</organism>
<feature type="transmembrane region" description="Helical" evidence="1">
    <location>
        <begin position="292"/>
        <end position="312"/>
    </location>
</feature>
<evidence type="ECO:0000313" key="4">
    <source>
        <dbReference type="Proteomes" id="UP000027142"/>
    </source>
</evidence>
<evidence type="ECO:0000259" key="2">
    <source>
        <dbReference type="Pfam" id="PF06713"/>
    </source>
</evidence>
<keyword evidence="1" id="KW-0472">Membrane</keyword>
<sequence length="429" mass="49404">MKPFMRCTTEEWIVLLTMCGYEVMAKSLGETVFGEKSEESWNTLFEGATHQLMLKGVWDDEKAENDEIPLSEGLQSFVRSVAEAKQLIRLVNPLSNEALLFRSIGDDKWVEHYIQQEIIQEFNPVEPGDIEKKMHQFIQYEQLEPDEELSFTMSNGAFTALSDQRHVTEVKRYWLESTRQKEAWFDEFTEALVANEWKFFNTSVMRISLEGDQTETDLTDLFFHMPGKDGVWFVHYRDVHSNDDVTIHKTSLNKLEDVSGKLLNRVLKQPVKQRRENVSMSVYKTTRDKKVITGYSSLVVGLTAIMAIFVIMDDSIGRLLFFGFLFIVGMIYFVSGMVFISYEFKEEGLVAQAGFIGRVFPYESMTAIEPMGSPFSGNERILGSSQGFTIKHTGPKGEVKISPERMEEFKRELVKRAPQLDDRMEAKVR</sequence>
<dbReference type="Proteomes" id="UP000027142">
    <property type="component" value="Chromosome"/>
</dbReference>
<name>A0A060LVW3_9BACI</name>
<evidence type="ECO:0000256" key="1">
    <source>
        <dbReference type="SAM" id="Phobius"/>
    </source>
</evidence>
<dbReference type="GO" id="GO:0030153">
    <property type="term" value="P:bacteriocin immunity"/>
    <property type="evidence" value="ECO:0007669"/>
    <property type="project" value="InterPro"/>
</dbReference>
<accession>A0A060LVW3</accession>
<dbReference type="OrthoDB" id="2844051at2"/>
<keyword evidence="1" id="KW-0812">Transmembrane</keyword>
<dbReference type="PATRIC" id="fig|1246626.3.peg.1757"/>
<feature type="domain" description="Uncharacterized protein YyaB-like PH" evidence="2">
    <location>
        <begin position="341"/>
        <end position="416"/>
    </location>
</feature>
<gene>
    <name evidence="3" type="ORF">BleG1_1764</name>
</gene>
<dbReference type="Pfam" id="PF06713">
    <property type="entry name" value="bPH_4"/>
    <property type="match status" value="1"/>
</dbReference>